<evidence type="ECO:0000313" key="15">
    <source>
        <dbReference type="Proteomes" id="UP001606305"/>
    </source>
</evidence>
<evidence type="ECO:0000256" key="7">
    <source>
        <dbReference type="ARBA" id="ARBA00022519"/>
    </source>
</evidence>
<keyword evidence="9 12" id="KW-0653">Protein transport</keyword>
<feature type="transmembrane region" description="Helical" evidence="13">
    <location>
        <begin position="25"/>
        <end position="44"/>
    </location>
</feature>
<dbReference type="Pfam" id="PF02472">
    <property type="entry name" value="ExbD"/>
    <property type="match status" value="1"/>
</dbReference>
<dbReference type="RefSeq" id="WP_394486896.1">
    <property type="nucleotide sequence ID" value="NZ_JBIGIA010000003.1"/>
</dbReference>
<evidence type="ECO:0000256" key="6">
    <source>
        <dbReference type="ARBA" id="ARBA00022475"/>
    </source>
</evidence>
<evidence type="ECO:0000256" key="11">
    <source>
        <dbReference type="ARBA" id="ARBA00023136"/>
    </source>
</evidence>
<dbReference type="Proteomes" id="UP001606305">
    <property type="component" value="Unassembled WGS sequence"/>
</dbReference>
<dbReference type="Gene3D" id="3.30.420.270">
    <property type="match status" value="1"/>
</dbReference>
<comment type="subcellular location">
    <subcellularLocation>
        <location evidence="2">Cell inner membrane</location>
        <topology evidence="2">Single-pass type II membrane protein</topology>
    </subcellularLocation>
    <subcellularLocation>
        <location evidence="12">Cell membrane</location>
        <topology evidence="12">Single-pass type II membrane protein</topology>
    </subcellularLocation>
</comment>
<protein>
    <submittedName>
        <fullName evidence="14">ExbD/TolR family protein</fullName>
    </submittedName>
</protein>
<evidence type="ECO:0000256" key="1">
    <source>
        <dbReference type="ARBA" id="ARBA00003540"/>
    </source>
</evidence>
<keyword evidence="8 12" id="KW-0812">Transmembrane</keyword>
<keyword evidence="5 12" id="KW-0813">Transport</keyword>
<keyword evidence="7" id="KW-0997">Cell inner membrane</keyword>
<dbReference type="EMBL" id="JBIGIA010000003">
    <property type="protein sequence ID" value="MFG6456178.1"/>
    <property type="molecule type" value="Genomic_DNA"/>
</dbReference>
<evidence type="ECO:0000256" key="5">
    <source>
        <dbReference type="ARBA" id="ARBA00022448"/>
    </source>
</evidence>
<dbReference type="PANTHER" id="PTHR30558">
    <property type="entry name" value="EXBD MEMBRANE COMPONENT OF PMF-DRIVEN MACROMOLECULE IMPORT SYSTEM"/>
    <property type="match status" value="1"/>
</dbReference>
<evidence type="ECO:0000256" key="4">
    <source>
        <dbReference type="ARBA" id="ARBA00011471"/>
    </source>
</evidence>
<reference evidence="14 15" key="1">
    <citation type="submission" date="2024-09" db="EMBL/GenBank/DDBJ databases">
        <title>Novel species of the genus Pelomonas and Roseateles isolated from streams.</title>
        <authorList>
            <person name="Lu H."/>
        </authorList>
    </citation>
    <scope>NUCLEOTIDE SEQUENCE [LARGE SCALE GENOMIC DNA]</scope>
    <source>
        <strain evidence="14 15">BYS96W</strain>
    </source>
</reference>
<evidence type="ECO:0000256" key="10">
    <source>
        <dbReference type="ARBA" id="ARBA00022989"/>
    </source>
</evidence>
<comment type="caution">
    <text evidence="14">The sequence shown here is derived from an EMBL/GenBank/DDBJ whole genome shotgun (WGS) entry which is preliminary data.</text>
</comment>
<evidence type="ECO:0000256" key="3">
    <source>
        <dbReference type="ARBA" id="ARBA00005811"/>
    </source>
</evidence>
<comment type="subunit">
    <text evidence="4">The accessory proteins ExbB and ExbD seem to form a complex with TonB.</text>
</comment>
<keyword evidence="15" id="KW-1185">Reference proteome</keyword>
<dbReference type="InterPro" id="IPR003400">
    <property type="entry name" value="ExbD"/>
</dbReference>
<evidence type="ECO:0000256" key="12">
    <source>
        <dbReference type="RuleBase" id="RU003879"/>
    </source>
</evidence>
<comment type="similarity">
    <text evidence="3 12">Belongs to the ExbD/TolR family.</text>
</comment>
<evidence type="ECO:0000256" key="9">
    <source>
        <dbReference type="ARBA" id="ARBA00022927"/>
    </source>
</evidence>
<keyword evidence="11 13" id="KW-0472">Membrane</keyword>
<evidence type="ECO:0000256" key="8">
    <source>
        <dbReference type="ARBA" id="ARBA00022692"/>
    </source>
</evidence>
<dbReference type="PANTHER" id="PTHR30558:SF12">
    <property type="entry name" value="BIOPOLYMER TRANSPORT PROTEIN EXBD"/>
    <property type="match status" value="1"/>
</dbReference>
<evidence type="ECO:0000256" key="13">
    <source>
        <dbReference type="SAM" id="Phobius"/>
    </source>
</evidence>
<keyword evidence="10 13" id="KW-1133">Transmembrane helix</keyword>
<name>A0ABW7G2N2_9BURK</name>
<sequence length="146" mass="15785">MGMNVGSSSGSGEPEVLMDVNTTPLIDVMLVLLVMLIITIPIQLHTVNLDMPPPNPNSVPPQDPVVHTVLIDFDGTIYWDEAALPNVDAVNAKMQEVGVMPISDQPEIHIKPNKLVDYGVVAAVMASAQRNNVKKMGMVGNEQYVK</sequence>
<evidence type="ECO:0000313" key="14">
    <source>
        <dbReference type="EMBL" id="MFG6456178.1"/>
    </source>
</evidence>
<comment type="function">
    <text evidence="1">Involved in the TonB-dependent energy-dependent transport of various receptor-bound substrates.</text>
</comment>
<evidence type="ECO:0000256" key="2">
    <source>
        <dbReference type="ARBA" id="ARBA00004249"/>
    </source>
</evidence>
<accession>A0ABW7G2N2</accession>
<keyword evidence="6" id="KW-1003">Cell membrane</keyword>
<proteinExistence type="inferred from homology"/>
<gene>
    <name evidence="14" type="ORF">ACG00X_04975</name>
</gene>
<organism evidence="14 15">
    <name type="scientific">Pelomonas nitida</name>
    <dbReference type="NCBI Taxonomy" id="3299027"/>
    <lineage>
        <taxon>Bacteria</taxon>
        <taxon>Pseudomonadati</taxon>
        <taxon>Pseudomonadota</taxon>
        <taxon>Betaproteobacteria</taxon>
        <taxon>Burkholderiales</taxon>
        <taxon>Sphaerotilaceae</taxon>
        <taxon>Roseateles</taxon>
    </lineage>
</organism>